<reference evidence="1 2" key="1">
    <citation type="journal article" date="2014" name="Int. J. Syst. Evol. Microbiol.">
        <title>Complete genome sequence of Corynebacterium casei LMG S-19264T (=DSM 44701T), isolated from a smear-ripened cheese.</title>
        <authorList>
            <consortium name="US DOE Joint Genome Institute (JGI-PGF)"/>
            <person name="Walter F."/>
            <person name="Albersmeier A."/>
            <person name="Kalinowski J."/>
            <person name="Ruckert C."/>
        </authorList>
    </citation>
    <scope>NUCLEOTIDE SEQUENCE [LARGE SCALE GENOMIC DNA]</scope>
    <source>
        <strain evidence="1 2">CGMCC 1.12925</strain>
    </source>
</reference>
<sequence length="250" mass="29295">MFWGFNYYRVPVHEQLQIRNDYSTFELIDFTEKIITRTNKLHQNLKANDSLAVNFKYNHQEISDLIFSGIESVNEPKLNLDYGKQNLKKSLFSLPLTYGGFGGYLNPFSLEAQYNSNIPSFKWPTTLTHEVAHQMGFAKENEANFIACLVGMHHTDESFKYATHGFALKKCLQEIYIRDPRVFEELKQCVNYGVLENYRELQEFWLDYQNPIEPMLKLMYGSYLNLNNQPEGMDSYSYVVALLVNYDFGF</sequence>
<name>A0A917ECU3_9FLAO</name>
<evidence type="ECO:0000313" key="1">
    <source>
        <dbReference type="EMBL" id="GGE21357.1"/>
    </source>
</evidence>
<proteinExistence type="predicted"/>
<gene>
    <name evidence="1" type="ORF">GCM10010831_23000</name>
</gene>
<dbReference type="Pfam" id="PF12725">
    <property type="entry name" value="DUF3810"/>
    <property type="match status" value="1"/>
</dbReference>
<dbReference type="Proteomes" id="UP000599688">
    <property type="component" value="Unassembled WGS sequence"/>
</dbReference>
<dbReference type="EMBL" id="BMGL01000014">
    <property type="protein sequence ID" value="GGE21357.1"/>
    <property type="molecule type" value="Genomic_DNA"/>
</dbReference>
<keyword evidence="2" id="KW-1185">Reference proteome</keyword>
<dbReference type="AlphaFoldDB" id="A0A917ECU3"/>
<protein>
    <recommendedName>
        <fullName evidence="3">DUF3810 domain-containing protein</fullName>
    </recommendedName>
</protein>
<evidence type="ECO:0008006" key="3">
    <source>
        <dbReference type="Google" id="ProtNLM"/>
    </source>
</evidence>
<comment type="caution">
    <text evidence="1">The sequence shown here is derived from an EMBL/GenBank/DDBJ whole genome shotgun (WGS) entry which is preliminary data.</text>
</comment>
<dbReference type="InterPro" id="IPR024294">
    <property type="entry name" value="DUF3810"/>
</dbReference>
<accession>A0A917ECU3</accession>
<organism evidence="1 2">
    <name type="scientific">Psychroflexus salis</name>
    <dbReference type="NCBI Taxonomy" id="1526574"/>
    <lineage>
        <taxon>Bacteria</taxon>
        <taxon>Pseudomonadati</taxon>
        <taxon>Bacteroidota</taxon>
        <taxon>Flavobacteriia</taxon>
        <taxon>Flavobacteriales</taxon>
        <taxon>Flavobacteriaceae</taxon>
        <taxon>Psychroflexus</taxon>
    </lineage>
</organism>
<evidence type="ECO:0000313" key="2">
    <source>
        <dbReference type="Proteomes" id="UP000599688"/>
    </source>
</evidence>